<accession>A0A0R1MIC9</accession>
<protein>
    <submittedName>
        <fullName evidence="1">Uncharacterized protein</fullName>
    </submittedName>
</protein>
<dbReference type="PATRIC" id="fig|1423777.3.peg.2103"/>
<evidence type="ECO:0000313" key="2">
    <source>
        <dbReference type="Proteomes" id="UP000051686"/>
    </source>
</evidence>
<dbReference type="AlphaFoldDB" id="A0A0R1MIC9"/>
<organism evidence="1 2">
    <name type="scientific">Liquorilactobacillus oeni DSM 19972</name>
    <dbReference type="NCBI Taxonomy" id="1423777"/>
    <lineage>
        <taxon>Bacteria</taxon>
        <taxon>Bacillati</taxon>
        <taxon>Bacillota</taxon>
        <taxon>Bacilli</taxon>
        <taxon>Lactobacillales</taxon>
        <taxon>Lactobacillaceae</taxon>
        <taxon>Liquorilactobacillus</taxon>
    </lineage>
</organism>
<dbReference type="RefSeq" id="WP_057896845.1">
    <property type="nucleotide sequence ID" value="NZ_AZEH01000039.1"/>
</dbReference>
<proteinExistence type="predicted"/>
<keyword evidence="2" id="KW-1185">Reference proteome</keyword>
<sequence length="86" mass="10262">MNRDLKYFNYRLDICLDEALDAQQAVAKSSEALDDDIAMIKVIQELKELIKQNEFIQRKLYKVYKEYQIDESSKSEILPFKNKLRN</sequence>
<name>A0A0R1MIC9_9LACO</name>
<evidence type="ECO:0000313" key="1">
    <source>
        <dbReference type="EMBL" id="KRL04906.1"/>
    </source>
</evidence>
<gene>
    <name evidence="1" type="ORF">FD46_GL002045</name>
</gene>
<reference evidence="1 2" key="1">
    <citation type="journal article" date="2015" name="Genome Announc.">
        <title>Expanding the biotechnology potential of lactobacilli through comparative genomics of 213 strains and associated genera.</title>
        <authorList>
            <person name="Sun Z."/>
            <person name="Harris H.M."/>
            <person name="McCann A."/>
            <person name="Guo C."/>
            <person name="Argimon S."/>
            <person name="Zhang W."/>
            <person name="Yang X."/>
            <person name="Jeffery I.B."/>
            <person name="Cooney J.C."/>
            <person name="Kagawa T.F."/>
            <person name="Liu W."/>
            <person name="Song Y."/>
            <person name="Salvetti E."/>
            <person name="Wrobel A."/>
            <person name="Rasinkangas P."/>
            <person name="Parkhill J."/>
            <person name="Rea M.C."/>
            <person name="O'Sullivan O."/>
            <person name="Ritari J."/>
            <person name="Douillard F.P."/>
            <person name="Paul Ross R."/>
            <person name="Yang R."/>
            <person name="Briner A.E."/>
            <person name="Felis G.E."/>
            <person name="de Vos W.M."/>
            <person name="Barrangou R."/>
            <person name="Klaenhammer T.R."/>
            <person name="Caufield P.W."/>
            <person name="Cui Y."/>
            <person name="Zhang H."/>
            <person name="O'Toole P.W."/>
        </authorList>
    </citation>
    <scope>NUCLEOTIDE SEQUENCE [LARGE SCALE GENOMIC DNA]</scope>
    <source>
        <strain evidence="1 2">DSM 19972</strain>
    </source>
</reference>
<dbReference type="Proteomes" id="UP000051686">
    <property type="component" value="Unassembled WGS sequence"/>
</dbReference>
<dbReference type="OrthoDB" id="2332742at2"/>
<dbReference type="EMBL" id="AZEH01000039">
    <property type="protein sequence ID" value="KRL04906.1"/>
    <property type="molecule type" value="Genomic_DNA"/>
</dbReference>
<comment type="caution">
    <text evidence="1">The sequence shown here is derived from an EMBL/GenBank/DDBJ whole genome shotgun (WGS) entry which is preliminary data.</text>
</comment>